<dbReference type="FunFam" id="2.30.30.40:FF:000454">
    <property type="entry name" value="Uncharacterized protein"/>
    <property type="match status" value="1"/>
</dbReference>
<keyword evidence="1 2" id="KW-0728">SH3 domain</keyword>
<feature type="region of interest" description="Disordered" evidence="4">
    <location>
        <begin position="91"/>
        <end position="130"/>
    </location>
</feature>
<dbReference type="VEuPathDB" id="AmoebaDB:DICPUDRAFT_93208"/>
<proteinExistence type="predicted"/>
<dbReference type="OrthoDB" id="21282at2759"/>
<dbReference type="AlphaFoldDB" id="F1A3Y4"/>
<keyword evidence="7" id="KW-1185">Reference proteome</keyword>
<dbReference type="GeneID" id="10506606"/>
<gene>
    <name evidence="6" type="ORF">DICPUDRAFT_93208</name>
</gene>
<name>F1A3Y4_DICPU</name>
<dbReference type="EMBL" id="GL871486">
    <property type="protein sequence ID" value="EGC29090.1"/>
    <property type="molecule type" value="Genomic_DNA"/>
</dbReference>
<dbReference type="SUPFAM" id="SSF50044">
    <property type="entry name" value="SH3-domain"/>
    <property type="match status" value="1"/>
</dbReference>
<dbReference type="KEGG" id="dpp:DICPUDRAFT_93208"/>
<reference evidence="7" key="1">
    <citation type="journal article" date="2011" name="Genome Biol.">
        <title>Comparative genomics of the social amoebae Dictyostelium discoideum and Dictyostelium purpureum.</title>
        <authorList>
            <consortium name="US DOE Joint Genome Institute (JGI-PGF)"/>
            <person name="Sucgang R."/>
            <person name="Kuo A."/>
            <person name="Tian X."/>
            <person name="Salerno W."/>
            <person name="Parikh A."/>
            <person name="Feasley C.L."/>
            <person name="Dalin E."/>
            <person name="Tu H."/>
            <person name="Huang E."/>
            <person name="Barry K."/>
            <person name="Lindquist E."/>
            <person name="Shapiro H."/>
            <person name="Bruce D."/>
            <person name="Schmutz J."/>
            <person name="Salamov A."/>
            <person name="Fey P."/>
            <person name="Gaudet P."/>
            <person name="Anjard C."/>
            <person name="Babu M.M."/>
            <person name="Basu S."/>
            <person name="Bushmanova Y."/>
            <person name="van der Wel H."/>
            <person name="Katoh-Kurasawa M."/>
            <person name="Dinh C."/>
            <person name="Coutinho P.M."/>
            <person name="Saito T."/>
            <person name="Elias M."/>
            <person name="Schaap P."/>
            <person name="Kay R.R."/>
            <person name="Henrissat B."/>
            <person name="Eichinger L."/>
            <person name="Rivero F."/>
            <person name="Putnam N.H."/>
            <person name="West C.M."/>
            <person name="Loomis W.F."/>
            <person name="Chisholm R.L."/>
            <person name="Shaulsky G."/>
            <person name="Strassmann J.E."/>
            <person name="Queller D.C."/>
            <person name="Kuspa A."/>
            <person name="Grigoriev I.V."/>
        </authorList>
    </citation>
    <scope>NUCLEOTIDE SEQUENCE [LARGE SCALE GENOMIC DNA]</scope>
    <source>
        <strain evidence="7">QSDP1</strain>
    </source>
</reference>
<accession>F1A3Y4</accession>
<sequence length="199" mass="22637">MRSEIKKGIAIGNYNSQFATYLSFKKGDIIVLEAKEGEFWRGRLGAHIGLVSQNYIKEIENQPVTGVATVTNNNINNNINQVSQPTFNSSINNHINKNNNNNNGSSPITTPTKQEDPKEKIQPTQPQIQQDEDEAIAKKIRDSFTHFQSKEELLEAIQNLAIKFVKQSSVLKKELAQEQAQRKELEEELKFIKHKHNLL</sequence>
<dbReference type="InterPro" id="IPR036028">
    <property type="entry name" value="SH3-like_dom_sf"/>
</dbReference>
<dbReference type="Pfam" id="PF07653">
    <property type="entry name" value="SH3_2"/>
    <property type="match status" value="1"/>
</dbReference>
<organism evidence="6 7">
    <name type="scientific">Dictyostelium purpureum</name>
    <name type="common">Slime mold</name>
    <dbReference type="NCBI Taxonomy" id="5786"/>
    <lineage>
        <taxon>Eukaryota</taxon>
        <taxon>Amoebozoa</taxon>
        <taxon>Evosea</taxon>
        <taxon>Eumycetozoa</taxon>
        <taxon>Dictyostelia</taxon>
        <taxon>Dictyosteliales</taxon>
        <taxon>Dictyosteliaceae</taxon>
        <taxon>Dictyostelium</taxon>
    </lineage>
</organism>
<feature type="domain" description="SH3" evidence="5">
    <location>
        <begin position="3"/>
        <end position="61"/>
    </location>
</feature>
<dbReference type="RefSeq" id="XP_003294378.1">
    <property type="nucleotide sequence ID" value="XM_003294330.1"/>
</dbReference>
<evidence type="ECO:0000313" key="7">
    <source>
        <dbReference type="Proteomes" id="UP000001064"/>
    </source>
</evidence>
<evidence type="ECO:0000256" key="3">
    <source>
        <dbReference type="SAM" id="Coils"/>
    </source>
</evidence>
<protein>
    <recommendedName>
        <fullName evidence="5">SH3 domain-containing protein</fullName>
    </recommendedName>
</protein>
<evidence type="ECO:0000313" key="6">
    <source>
        <dbReference type="EMBL" id="EGC29090.1"/>
    </source>
</evidence>
<feature type="compositionally biased region" description="Low complexity" evidence="4">
    <location>
        <begin position="91"/>
        <end position="106"/>
    </location>
</feature>
<evidence type="ECO:0000256" key="2">
    <source>
        <dbReference type="PROSITE-ProRule" id="PRU00192"/>
    </source>
</evidence>
<dbReference type="InterPro" id="IPR001452">
    <property type="entry name" value="SH3_domain"/>
</dbReference>
<dbReference type="SMART" id="SM00326">
    <property type="entry name" value="SH3"/>
    <property type="match status" value="1"/>
</dbReference>
<feature type="coiled-coil region" evidence="3">
    <location>
        <begin position="168"/>
        <end position="195"/>
    </location>
</feature>
<dbReference type="eggNOG" id="ENOG502RSU2">
    <property type="taxonomic scope" value="Eukaryota"/>
</dbReference>
<dbReference type="InParanoid" id="F1A3Y4"/>
<evidence type="ECO:0000256" key="4">
    <source>
        <dbReference type="SAM" id="MobiDB-lite"/>
    </source>
</evidence>
<evidence type="ECO:0000256" key="1">
    <source>
        <dbReference type="ARBA" id="ARBA00022443"/>
    </source>
</evidence>
<evidence type="ECO:0000259" key="5">
    <source>
        <dbReference type="PROSITE" id="PS50002"/>
    </source>
</evidence>
<dbReference type="PROSITE" id="PS50002">
    <property type="entry name" value="SH3"/>
    <property type="match status" value="1"/>
</dbReference>
<dbReference type="Proteomes" id="UP000001064">
    <property type="component" value="Unassembled WGS sequence"/>
</dbReference>
<dbReference type="Gene3D" id="2.30.30.40">
    <property type="entry name" value="SH3 Domains"/>
    <property type="match status" value="1"/>
</dbReference>
<keyword evidence="3" id="KW-0175">Coiled coil</keyword>